<dbReference type="SUPFAM" id="SSF57959">
    <property type="entry name" value="Leucine zipper domain"/>
    <property type="match status" value="1"/>
</dbReference>
<dbReference type="InterPro" id="IPR046347">
    <property type="entry name" value="bZIP_sf"/>
</dbReference>
<keyword evidence="1" id="KW-0175">Coiled coil</keyword>
<dbReference type="CDD" id="cd14703">
    <property type="entry name" value="bZIP_plant_RF2"/>
    <property type="match status" value="1"/>
</dbReference>
<evidence type="ECO:0000256" key="1">
    <source>
        <dbReference type="SAM" id="Coils"/>
    </source>
</evidence>
<feature type="compositionally biased region" description="Low complexity" evidence="2">
    <location>
        <begin position="326"/>
        <end position="335"/>
    </location>
</feature>
<dbReference type="InterPro" id="IPR004827">
    <property type="entry name" value="bZIP"/>
</dbReference>
<feature type="region of interest" description="Disordered" evidence="2">
    <location>
        <begin position="1"/>
        <end position="27"/>
    </location>
</feature>
<feature type="coiled-coil region" evidence="1">
    <location>
        <begin position="247"/>
        <end position="302"/>
    </location>
</feature>
<reference evidence="4 5" key="1">
    <citation type="submission" date="2024-12" db="EMBL/GenBank/DDBJ databases">
        <title>The unique morphological basis and parallel evolutionary history of personate flowers in Penstemon.</title>
        <authorList>
            <person name="Depatie T.H."/>
            <person name="Wessinger C.A."/>
        </authorList>
    </citation>
    <scope>NUCLEOTIDE SEQUENCE [LARGE SCALE GENOMIC DNA]</scope>
    <source>
        <strain evidence="4">WTNN_2</strain>
        <tissue evidence="4">Leaf</tissue>
    </source>
</reference>
<dbReference type="InterPro" id="IPR044797">
    <property type="entry name" value="At4g06598-like"/>
</dbReference>
<organism evidence="4 5">
    <name type="scientific">Penstemon smallii</name>
    <dbReference type="NCBI Taxonomy" id="265156"/>
    <lineage>
        <taxon>Eukaryota</taxon>
        <taxon>Viridiplantae</taxon>
        <taxon>Streptophyta</taxon>
        <taxon>Embryophyta</taxon>
        <taxon>Tracheophyta</taxon>
        <taxon>Spermatophyta</taxon>
        <taxon>Magnoliopsida</taxon>
        <taxon>eudicotyledons</taxon>
        <taxon>Gunneridae</taxon>
        <taxon>Pentapetalae</taxon>
        <taxon>asterids</taxon>
        <taxon>lamiids</taxon>
        <taxon>Lamiales</taxon>
        <taxon>Plantaginaceae</taxon>
        <taxon>Cheloneae</taxon>
        <taxon>Penstemon</taxon>
    </lineage>
</organism>
<feature type="domain" description="BZIP" evidence="3">
    <location>
        <begin position="232"/>
        <end position="291"/>
    </location>
</feature>
<protein>
    <recommendedName>
        <fullName evidence="3">BZIP domain-containing protein</fullName>
    </recommendedName>
</protein>
<feature type="region of interest" description="Disordered" evidence="2">
    <location>
        <begin position="325"/>
        <end position="375"/>
    </location>
</feature>
<sequence length="375" mass="42333">MANSKGPSSIRSMMYNGKNSLLPPKSPFPSISPSYAEYIPNSAIAPKSLPKPRDGNSHHQRTSSESFLIEEQPSWLDELLNEPETPVRRGGHRRSSSDSFAYIDSAHSGSMNYISQDDNKFKNPTPVSGWGSQDFDMYRDMRQHSFYAEPNPISKTSNKPWDAPVSSIAPPRGLTSPRDNIVVPNAGLLSASQDADRNQLLSTEKQDLVESSPQDPKGSAEQKDFSQASYLESDTKRAKQQFAQRSRVRKLQYIAELERNVQALQAEGSEVSAELEFLNQQNLIMSLENKALKQRLENLAQEQLIKHLEHEVLERELTRLHNLYKQQQQPQQQQQTVSNHRRAKSRDLDQQFASLSLKPKETSTGHESVSGQLHI</sequence>
<dbReference type="GO" id="GO:0005634">
    <property type="term" value="C:nucleus"/>
    <property type="evidence" value="ECO:0007669"/>
    <property type="project" value="UniProtKB-ARBA"/>
</dbReference>
<evidence type="ECO:0000256" key="2">
    <source>
        <dbReference type="SAM" id="MobiDB-lite"/>
    </source>
</evidence>
<dbReference type="Proteomes" id="UP001634393">
    <property type="component" value="Unassembled WGS sequence"/>
</dbReference>
<keyword evidence="5" id="KW-1185">Reference proteome</keyword>
<evidence type="ECO:0000313" key="5">
    <source>
        <dbReference type="Proteomes" id="UP001634393"/>
    </source>
</evidence>
<dbReference type="SMART" id="SM00338">
    <property type="entry name" value="BRLZ"/>
    <property type="match status" value="1"/>
</dbReference>
<proteinExistence type="predicted"/>
<feature type="compositionally biased region" description="Polar residues" evidence="2">
    <location>
        <begin position="1"/>
        <end position="11"/>
    </location>
</feature>
<comment type="caution">
    <text evidence="4">The sequence shown here is derived from an EMBL/GenBank/DDBJ whole genome shotgun (WGS) entry which is preliminary data.</text>
</comment>
<feature type="compositionally biased region" description="Polar residues" evidence="2">
    <location>
        <begin position="365"/>
        <end position="375"/>
    </location>
</feature>
<feature type="region of interest" description="Disordered" evidence="2">
    <location>
        <begin position="44"/>
        <end position="70"/>
    </location>
</feature>
<evidence type="ECO:0000313" key="4">
    <source>
        <dbReference type="EMBL" id="KAL3843685.1"/>
    </source>
</evidence>
<dbReference type="PANTHER" id="PTHR46835:SF3">
    <property type="entry name" value="BASIC-LEUCINE ZIPPER (BZIP) TRANSCRIPTION FACTOR FAMILY PROTEIN"/>
    <property type="match status" value="1"/>
</dbReference>
<feature type="region of interest" description="Disordered" evidence="2">
    <location>
        <begin position="206"/>
        <end position="237"/>
    </location>
</feature>
<evidence type="ECO:0000259" key="3">
    <source>
        <dbReference type="SMART" id="SM00338"/>
    </source>
</evidence>
<accession>A0ABD3U5G1</accession>
<dbReference type="InterPro" id="IPR044759">
    <property type="entry name" value="bZIP_RF2"/>
</dbReference>
<dbReference type="PANTHER" id="PTHR46835">
    <property type="entry name" value="BASIC-LEUCINE ZIPPER (BZIP) TRANSCRIPTION FACTOR FAMILY PROTEIN-RELATED"/>
    <property type="match status" value="1"/>
</dbReference>
<name>A0ABD3U5G1_9LAMI</name>
<dbReference type="AlphaFoldDB" id="A0ABD3U5G1"/>
<feature type="region of interest" description="Disordered" evidence="2">
    <location>
        <begin position="148"/>
        <end position="181"/>
    </location>
</feature>
<dbReference type="EMBL" id="JBJXBP010000002">
    <property type="protein sequence ID" value="KAL3843685.1"/>
    <property type="molecule type" value="Genomic_DNA"/>
</dbReference>
<gene>
    <name evidence="4" type="ORF">ACJIZ3_001088</name>
</gene>